<evidence type="ECO:0000256" key="2">
    <source>
        <dbReference type="ARBA" id="ARBA00022679"/>
    </source>
</evidence>
<evidence type="ECO:0000256" key="4">
    <source>
        <dbReference type="ARBA" id="ARBA00022723"/>
    </source>
</evidence>
<feature type="binding site" evidence="6">
    <location>
        <position position="225"/>
    </location>
    <ligand>
        <name>substrate</name>
    </ligand>
</feature>
<comment type="subunit">
    <text evidence="6">Heterodimer of a catalytic subunit and an accessory subunit.</text>
</comment>
<reference evidence="8 9" key="1">
    <citation type="submission" date="2022-07" db="EMBL/GenBank/DDBJ databases">
        <title>Genome-wide signatures of adaptation to extreme environments.</title>
        <authorList>
            <person name="Cho C.H."/>
            <person name="Yoon H.S."/>
        </authorList>
    </citation>
    <scope>NUCLEOTIDE SEQUENCE [LARGE SCALE GENOMIC DNA]</scope>
    <source>
        <strain evidence="8 9">108.79 E11</strain>
    </source>
</reference>
<feature type="binding site" evidence="6">
    <location>
        <position position="198"/>
    </location>
    <ligand>
        <name>substrate</name>
    </ligand>
</feature>
<evidence type="ECO:0000256" key="3">
    <source>
        <dbReference type="ARBA" id="ARBA00022694"/>
    </source>
</evidence>
<dbReference type="NCBIfam" id="TIGR00449">
    <property type="entry name" value="tgt_general"/>
    <property type="match status" value="1"/>
</dbReference>
<feature type="domain" description="tRNA-guanine(15) transglycosylase-like" evidence="7">
    <location>
        <begin position="23"/>
        <end position="377"/>
    </location>
</feature>
<dbReference type="InterPro" id="IPR002616">
    <property type="entry name" value="tRNA_ribo_trans-like"/>
</dbReference>
<evidence type="ECO:0000256" key="6">
    <source>
        <dbReference type="HAMAP-Rule" id="MF_03218"/>
    </source>
</evidence>
<evidence type="ECO:0000259" key="7">
    <source>
        <dbReference type="Pfam" id="PF01702"/>
    </source>
</evidence>
<keyword evidence="3 6" id="KW-0819">tRNA processing</keyword>
<dbReference type="GO" id="GO:0005829">
    <property type="term" value="C:cytosol"/>
    <property type="evidence" value="ECO:0007669"/>
    <property type="project" value="TreeGrafter"/>
</dbReference>
<dbReference type="SUPFAM" id="SSF51713">
    <property type="entry name" value="tRNA-guanine transglycosylase"/>
    <property type="match status" value="1"/>
</dbReference>
<evidence type="ECO:0000256" key="5">
    <source>
        <dbReference type="ARBA" id="ARBA00022833"/>
    </source>
</evidence>
<dbReference type="Gene3D" id="3.20.20.105">
    <property type="entry name" value="Queuine tRNA-ribosyltransferase-like"/>
    <property type="match status" value="1"/>
</dbReference>
<comment type="caution">
    <text evidence="8">The sequence shown here is derived from an EMBL/GenBank/DDBJ whole genome shotgun (WGS) entry which is preliminary data.</text>
</comment>
<keyword evidence="9" id="KW-1185">Reference proteome</keyword>
<feature type="active site" description="Nucleophile" evidence="6">
    <location>
        <position position="275"/>
    </location>
</feature>
<dbReference type="GO" id="GO:0046872">
    <property type="term" value="F:metal ion binding"/>
    <property type="evidence" value="ECO:0007669"/>
    <property type="project" value="UniProtKB-KW"/>
</dbReference>
<feature type="binding site" evidence="6">
    <location>
        <position position="155"/>
    </location>
    <ligand>
        <name>substrate</name>
    </ligand>
</feature>
<dbReference type="NCBIfam" id="TIGR00430">
    <property type="entry name" value="Q_tRNA_tgt"/>
    <property type="match status" value="1"/>
</dbReference>
<accession>A0AAV9IFZ3</accession>
<keyword evidence="4 6" id="KW-0479">Metal-binding</keyword>
<name>A0AAV9IFZ3_9RHOD</name>
<feature type="binding site" evidence="6">
    <location>
        <begin position="101"/>
        <end position="105"/>
    </location>
    <ligand>
        <name>substrate</name>
    </ligand>
</feature>
<keyword evidence="6" id="KW-0963">Cytoplasm</keyword>
<dbReference type="PANTHER" id="PTHR43530">
    <property type="entry name" value="QUEUINE TRNA-RIBOSYLTRANSFERASE CATALYTIC SUBUNIT 1"/>
    <property type="match status" value="1"/>
</dbReference>
<dbReference type="GO" id="GO:0006400">
    <property type="term" value="P:tRNA modification"/>
    <property type="evidence" value="ECO:0007669"/>
    <property type="project" value="InterPro"/>
</dbReference>
<dbReference type="InterPro" id="IPR004803">
    <property type="entry name" value="TGT"/>
</dbReference>
<dbReference type="Proteomes" id="UP001300502">
    <property type="component" value="Unassembled WGS sequence"/>
</dbReference>
<sequence>MPSQPYSGGNIDLQHHVDATWNKARATTFRLPHSTVETPIFMPVGTQASVKGLTSEQLAEINCSIVLGNTFHLALRPGEDTLDQLGGIQKFMSWPRAVLTDSGGFQMVSLLELSKLTEEGVWFQSPMDGKDMLLSPERSIAIQNKIGADIIMALDDVVSSTTTGPRVEEAMYRTIRWLDRCWNAHERKHDQALFGIVQGGLDYKWRDICLEELVKRDLPGYAIGGLAGGEDKKLFWRMVNRCTDKLPMNKPRYCMGVGYPVDLIVCVALGADMFDCVYPARTARFGTALTWDGTLKIKAASMIRDYGPLDKQCPCKVCQQYSRSFLHVNFGRDETAAVHLLTYHNIAHISQLMKQLRTSIIDNTFPEVVRSMIHRYFQKEQVPDWVVEALEAAKIQL</sequence>
<organism evidence="8 9">
    <name type="scientific">Galdieria yellowstonensis</name>
    <dbReference type="NCBI Taxonomy" id="3028027"/>
    <lineage>
        <taxon>Eukaryota</taxon>
        <taxon>Rhodophyta</taxon>
        <taxon>Bangiophyceae</taxon>
        <taxon>Galdieriales</taxon>
        <taxon>Galdieriaceae</taxon>
        <taxon>Galdieria</taxon>
    </lineage>
</organism>
<keyword evidence="1 6" id="KW-0328">Glycosyltransferase</keyword>
<keyword evidence="2 6" id="KW-0808">Transferase</keyword>
<keyword evidence="5 6" id="KW-0862">Zinc</keyword>
<dbReference type="HAMAP" id="MF_00168">
    <property type="entry name" value="Q_tRNA_Tgt"/>
    <property type="match status" value="1"/>
</dbReference>
<comment type="subcellular location">
    <subcellularLocation>
        <location evidence="6">Cytoplasm</location>
    </subcellularLocation>
</comment>
<dbReference type="InterPro" id="IPR036511">
    <property type="entry name" value="TGT-like_sf"/>
</dbReference>
<dbReference type="GO" id="GO:0008479">
    <property type="term" value="F:tRNA-guanosine(34) queuine transglycosylase activity"/>
    <property type="evidence" value="ECO:0007669"/>
    <property type="project" value="UniProtKB-UniRule"/>
</dbReference>
<evidence type="ECO:0000313" key="8">
    <source>
        <dbReference type="EMBL" id="KAK4526277.1"/>
    </source>
</evidence>
<feature type="binding site" evidence="6">
    <location>
        <position position="315"/>
    </location>
    <ligand>
        <name>Zn(2+)</name>
        <dbReference type="ChEBI" id="CHEBI:29105"/>
    </ligand>
</feature>
<feature type="region of interest" description="RNA binding; important for wobble base 34 recognition" evidence="6">
    <location>
        <begin position="280"/>
        <end position="284"/>
    </location>
</feature>
<dbReference type="EC" id="2.4.2.64" evidence="6"/>
<comment type="catalytic activity">
    <reaction evidence="6">
        <text>guanosine(34) in tRNA + queuine = queuosine(34) in tRNA + guanine</text>
        <dbReference type="Rhea" id="RHEA:16633"/>
        <dbReference type="Rhea" id="RHEA-COMP:10341"/>
        <dbReference type="Rhea" id="RHEA-COMP:18571"/>
        <dbReference type="ChEBI" id="CHEBI:16235"/>
        <dbReference type="ChEBI" id="CHEBI:17433"/>
        <dbReference type="ChEBI" id="CHEBI:74269"/>
        <dbReference type="ChEBI" id="CHEBI:194431"/>
        <dbReference type="EC" id="2.4.2.64"/>
    </reaction>
</comment>
<feature type="region of interest" description="RNA binding" evidence="6">
    <location>
        <begin position="256"/>
        <end position="262"/>
    </location>
</feature>
<dbReference type="EMBL" id="JANCYU010000038">
    <property type="protein sequence ID" value="KAK4526277.1"/>
    <property type="molecule type" value="Genomic_DNA"/>
</dbReference>
<evidence type="ECO:0000313" key="9">
    <source>
        <dbReference type="Proteomes" id="UP001300502"/>
    </source>
</evidence>
<comment type="cofactor">
    <cofactor evidence="6">
        <name>Zn(2+)</name>
        <dbReference type="ChEBI" id="CHEBI:29105"/>
    </cofactor>
</comment>
<proteinExistence type="inferred from homology"/>
<comment type="similarity">
    <text evidence="6">Belongs to the queuine tRNA-ribosyltransferase family.</text>
</comment>
<dbReference type="AlphaFoldDB" id="A0AAV9IFZ3"/>
<feature type="binding site" evidence="6">
    <location>
        <position position="313"/>
    </location>
    <ligand>
        <name>Zn(2+)</name>
        <dbReference type="ChEBI" id="CHEBI:29105"/>
    </ligand>
</feature>
<comment type="function">
    <text evidence="6">Catalytic subunit of the queuine tRNA-ribosyltransferase (TGT) that catalyzes the base-exchange of a guanine (G) residue with queuine (Q) at position 34 (anticodon wobble position) in tRNAs with GU(N) anticodons (tRNA-Asp, -Asn, -His and -Tyr), resulting in the hypermodified nucleoside queuosine (7-(((4,5-cis-dihydroxy-2-cyclopenten-1-yl)amino)methyl)-7-deazaguanosine). Catalysis occurs through a double-displacement mechanism. The nucleophile active site attacks the C1' of nucleotide 34 to detach the guanine base from the RNA, forming a covalent enzyme-RNA intermediate. The proton acceptor active site deprotonates the incoming queuine, allowing a nucleophilic attack on the C1' of the ribose to form the product.</text>
</comment>
<dbReference type="PANTHER" id="PTHR43530:SF1">
    <property type="entry name" value="QUEUINE TRNA-RIBOSYLTRANSFERASE CATALYTIC SUBUNIT 1"/>
    <property type="match status" value="1"/>
</dbReference>
<gene>
    <name evidence="8" type="ORF">GAYE_SCF22MG4191</name>
</gene>
<feature type="active site" description="Proton acceptor" evidence="6">
    <location>
        <position position="101"/>
    </location>
</feature>
<protein>
    <recommendedName>
        <fullName evidence="6">Queuine tRNA-ribosyltransferase catalytic subunit 1</fullName>
        <ecNumber evidence="6">2.4.2.64</ecNumber>
    </recommendedName>
    <alternativeName>
        <fullName evidence="6">Guanine insertion enzyme</fullName>
    </alternativeName>
    <alternativeName>
        <fullName evidence="6">tRNA-guanine transglycosylase</fullName>
    </alternativeName>
</protein>
<dbReference type="Pfam" id="PF01702">
    <property type="entry name" value="TGT"/>
    <property type="match status" value="1"/>
</dbReference>
<evidence type="ECO:0000256" key="1">
    <source>
        <dbReference type="ARBA" id="ARBA00022676"/>
    </source>
</evidence>
<feature type="binding site" evidence="6">
    <location>
        <position position="344"/>
    </location>
    <ligand>
        <name>Zn(2+)</name>
        <dbReference type="ChEBI" id="CHEBI:29105"/>
    </ligand>
</feature>
<feature type="binding site" evidence="6">
    <location>
        <position position="318"/>
    </location>
    <ligand>
        <name>Zn(2+)</name>
        <dbReference type="ChEBI" id="CHEBI:29105"/>
    </ligand>
</feature>